<proteinExistence type="predicted"/>
<dbReference type="EMBL" id="JADGMS010000016">
    <property type="protein sequence ID" value="KAF9665280.1"/>
    <property type="molecule type" value="Genomic_DNA"/>
</dbReference>
<organism evidence="2 3">
    <name type="scientific">Salix dunnii</name>
    <dbReference type="NCBI Taxonomy" id="1413687"/>
    <lineage>
        <taxon>Eukaryota</taxon>
        <taxon>Viridiplantae</taxon>
        <taxon>Streptophyta</taxon>
        <taxon>Embryophyta</taxon>
        <taxon>Tracheophyta</taxon>
        <taxon>Spermatophyta</taxon>
        <taxon>Magnoliopsida</taxon>
        <taxon>eudicotyledons</taxon>
        <taxon>Gunneridae</taxon>
        <taxon>Pentapetalae</taxon>
        <taxon>rosids</taxon>
        <taxon>fabids</taxon>
        <taxon>Malpighiales</taxon>
        <taxon>Salicaceae</taxon>
        <taxon>Saliceae</taxon>
        <taxon>Salix</taxon>
    </lineage>
</organism>
<comment type="caution">
    <text evidence="2">The sequence shown here is derived from an EMBL/GenBank/DDBJ whole genome shotgun (WGS) entry which is preliminary data.</text>
</comment>
<dbReference type="AlphaFoldDB" id="A0A835J817"/>
<accession>A0A835J817</accession>
<evidence type="ECO:0000313" key="2">
    <source>
        <dbReference type="EMBL" id="KAF9665280.1"/>
    </source>
</evidence>
<dbReference type="InterPro" id="IPR002093">
    <property type="entry name" value="BRCA2_repeat"/>
</dbReference>
<name>A0A835J817_9ROSI</name>
<evidence type="ECO:0000256" key="1">
    <source>
        <dbReference type="SAM" id="SignalP"/>
    </source>
</evidence>
<feature type="chain" id="PRO_5032481951" evidence="1">
    <location>
        <begin position="27"/>
        <end position="101"/>
    </location>
</feature>
<keyword evidence="3" id="KW-1185">Reference proteome</keyword>
<evidence type="ECO:0000313" key="3">
    <source>
        <dbReference type="Proteomes" id="UP000657918"/>
    </source>
</evidence>
<protein>
    <submittedName>
        <fullName evidence="2">Uncharacterized protein</fullName>
    </submittedName>
</protein>
<sequence length="101" mass="10573">MDMHSCTNTRAIHVFTFGLCFCLSEGCPNKGNTPIFRTGSGKSVALKQYSIAKALVVLGGGEDGEACGGDNEFSFLKLLEKGNEDDGNAPIFHAGSGKSVV</sequence>
<reference evidence="2 3" key="1">
    <citation type="submission" date="2020-10" db="EMBL/GenBank/DDBJ databases">
        <title>Plant Genome Project.</title>
        <authorList>
            <person name="Zhang R.-G."/>
        </authorList>
    </citation>
    <scope>NUCLEOTIDE SEQUENCE [LARGE SCALE GENOMIC DNA]</scope>
    <source>
        <strain evidence="2">FAFU-HL-1</strain>
        <tissue evidence="2">Leaf</tissue>
    </source>
</reference>
<gene>
    <name evidence="2" type="ORF">SADUNF_Sadunf16G0106300</name>
</gene>
<dbReference type="Pfam" id="PF00634">
    <property type="entry name" value="BRCA2"/>
    <property type="match status" value="1"/>
</dbReference>
<keyword evidence="1" id="KW-0732">Signal</keyword>
<dbReference type="Proteomes" id="UP000657918">
    <property type="component" value="Chromosome 16"/>
</dbReference>
<feature type="signal peptide" evidence="1">
    <location>
        <begin position="1"/>
        <end position="26"/>
    </location>
</feature>